<dbReference type="Pfam" id="PF05016">
    <property type="entry name" value="ParE_toxin"/>
    <property type="match status" value="1"/>
</dbReference>
<dbReference type="OrthoDB" id="7173315at2"/>
<evidence type="ECO:0000256" key="1">
    <source>
        <dbReference type="ARBA" id="ARBA00022649"/>
    </source>
</evidence>
<dbReference type="InterPro" id="IPR035093">
    <property type="entry name" value="RelE/ParE_toxin_dom_sf"/>
</dbReference>
<dbReference type="Proteomes" id="UP000035900">
    <property type="component" value="Unassembled WGS sequence"/>
</dbReference>
<evidence type="ECO:0000256" key="2">
    <source>
        <dbReference type="PIRNR" id="PIRNR029218"/>
    </source>
</evidence>
<comment type="similarity">
    <text evidence="2">Belongs to the RelE toxin family.</text>
</comment>
<name>A0A0J7IW44_9FLAO</name>
<keyword evidence="4" id="KW-1185">Reference proteome</keyword>
<dbReference type="InterPro" id="IPR028344">
    <property type="entry name" value="ParE1/4"/>
</dbReference>
<dbReference type="Gene3D" id="3.30.2310.20">
    <property type="entry name" value="RelE-like"/>
    <property type="match status" value="1"/>
</dbReference>
<dbReference type="RefSeq" id="WP_048500168.1">
    <property type="nucleotide sequence ID" value="NZ_LFNG01000016.1"/>
</dbReference>
<accession>A0A0J7IW44</accession>
<gene>
    <name evidence="3" type="ORF">ACM44_11370</name>
</gene>
<organism evidence="3 4">
    <name type="scientific">Chryseobacterium koreense CCUG 49689</name>
    <dbReference type="NCBI Taxonomy" id="1304281"/>
    <lineage>
        <taxon>Bacteria</taxon>
        <taxon>Pseudomonadati</taxon>
        <taxon>Bacteroidota</taxon>
        <taxon>Flavobacteriia</taxon>
        <taxon>Flavobacteriales</taxon>
        <taxon>Weeksellaceae</taxon>
        <taxon>Chryseobacterium group</taxon>
        <taxon>Chryseobacterium</taxon>
    </lineage>
</organism>
<dbReference type="AlphaFoldDB" id="A0A0J7IW44"/>
<comment type="caution">
    <text evidence="3">The sequence shown here is derived from an EMBL/GenBank/DDBJ whole genome shotgun (WGS) entry which is preliminary data.</text>
</comment>
<evidence type="ECO:0000313" key="3">
    <source>
        <dbReference type="EMBL" id="KMQ70523.1"/>
    </source>
</evidence>
<protein>
    <recommendedName>
        <fullName evidence="2">Toxin</fullName>
    </recommendedName>
</protein>
<evidence type="ECO:0000313" key="4">
    <source>
        <dbReference type="Proteomes" id="UP000035900"/>
    </source>
</evidence>
<dbReference type="InterPro" id="IPR007712">
    <property type="entry name" value="RelE/ParE_toxin"/>
</dbReference>
<dbReference type="PIRSF" id="PIRSF029218">
    <property type="entry name" value="ParE"/>
    <property type="match status" value="1"/>
</dbReference>
<reference evidence="3 4" key="1">
    <citation type="journal article" date="2004" name="Int. J. Syst. Evol. Microbiol.">
        <title>Kaistella koreensis gen. nov., sp. nov., a novel member of the Chryseobacterium-Bergeyella-Riemerella branch.</title>
        <authorList>
            <person name="Kim M.K."/>
            <person name="Im W.T."/>
            <person name="Shin Y.K."/>
            <person name="Lim J.H."/>
            <person name="Kim S.H."/>
            <person name="Lee B.C."/>
            <person name="Park M.Y."/>
            <person name="Lee K.Y."/>
            <person name="Lee S.T."/>
        </authorList>
    </citation>
    <scope>NUCLEOTIDE SEQUENCE [LARGE SCALE GENOMIC DNA]</scope>
    <source>
        <strain evidence="3 4">CCUG 49689</strain>
    </source>
</reference>
<keyword evidence="1" id="KW-1277">Toxin-antitoxin system</keyword>
<sequence>MAKYFLTNKAVEDLSKIYEYTFEFWSENQADKYYDDLINFCQLLAENPNIGKNYAEIDKEFYGFLANKHIIFYRILSQAEIEVERFLGAEMDLKKRIKE</sequence>
<dbReference type="PATRIC" id="fig|1304281.5.peg.2442"/>
<dbReference type="EMBL" id="LFNG01000016">
    <property type="protein sequence ID" value="KMQ70523.1"/>
    <property type="molecule type" value="Genomic_DNA"/>
</dbReference>
<dbReference type="STRING" id="1304281.ACM44_11370"/>
<proteinExistence type="inferred from homology"/>